<dbReference type="AlphaFoldDB" id="W1NQ38"/>
<evidence type="ECO:0000313" key="2">
    <source>
        <dbReference type="Proteomes" id="UP000017836"/>
    </source>
</evidence>
<keyword evidence="2" id="KW-1185">Reference proteome</keyword>
<proteinExistence type="predicted"/>
<sequence>MDDNADVVAPNEGDIAIDMDFDYDNYAEDKDEAHDDEETYVTMKNDWQGRSNEIGSGGSPGIEG</sequence>
<gene>
    <name evidence="1" type="ORF">AMTR_s00074p00038380</name>
</gene>
<evidence type="ECO:0000313" key="1">
    <source>
        <dbReference type="EMBL" id="ERM96889.1"/>
    </source>
</evidence>
<dbReference type="EMBL" id="KI396637">
    <property type="protein sequence ID" value="ERM96889.1"/>
    <property type="molecule type" value="Genomic_DNA"/>
</dbReference>
<dbReference type="Gramene" id="ERM96889">
    <property type="protein sequence ID" value="ERM96889"/>
    <property type="gene ID" value="AMTR_s00074p00038380"/>
</dbReference>
<name>W1NQ38_AMBTC</name>
<accession>W1NQ38</accession>
<reference evidence="2" key="1">
    <citation type="journal article" date="2013" name="Science">
        <title>The Amborella genome and the evolution of flowering plants.</title>
        <authorList>
            <consortium name="Amborella Genome Project"/>
        </authorList>
    </citation>
    <scope>NUCLEOTIDE SEQUENCE [LARGE SCALE GENOMIC DNA]</scope>
</reference>
<dbReference type="HOGENOM" id="CLU_167293_3_0_1"/>
<dbReference type="Proteomes" id="UP000017836">
    <property type="component" value="Unassembled WGS sequence"/>
</dbReference>
<protein>
    <submittedName>
        <fullName evidence="1">Uncharacterized protein</fullName>
    </submittedName>
</protein>
<organism evidence="1 2">
    <name type="scientific">Amborella trichopoda</name>
    <dbReference type="NCBI Taxonomy" id="13333"/>
    <lineage>
        <taxon>Eukaryota</taxon>
        <taxon>Viridiplantae</taxon>
        <taxon>Streptophyta</taxon>
        <taxon>Embryophyta</taxon>
        <taxon>Tracheophyta</taxon>
        <taxon>Spermatophyta</taxon>
        <taxon>Magnoliopsida</taxon>
        <taxon>Amborellales</taxon>
        <taxon>Amborellaceae</taxon>
        <taxon>Amborella</taxon>
    </lineage>
</organism>